<accession>A0A815R0P3</accession>
<dbReference type="GO" id="GO:0006264">
    <property type="term" value="P:mitochondrial DNA replication"/>
    <property type="evidence" value="ECO:0007669"/>
    <property type="project" value="TreeGrafter"/>
</dbReference>
<dbReference type="Proteomes" id="UP000681967">
    <property type="component" value="Unassembled WGS sequence"/>
</dbReference>
<comment type="catalytic activity">
    <reaction evidence="5">
        <text>ssDNA + n NTP = ssDNA/pppN(pN)n-1 hybrid + (n-1) diphosphate.</text>
        <dbReference type="EC" id="2.7.7.102"/>
    </reaction>
</comment>
<dbReference type="GO" id="GO:0003682">
    <property type="term" value="F:chromatin binding"/>
    <property type="evidence" value="ECO:0007669"/>
    <property type="project" value="TreeGrafter"/>
</dbReference>
<dbReference type="PANTHER" id="PTHR31399:SF0">
    <property type="entry name" value="DNA-DIRECTED PRIMASE_POLYMERASE PROTEIN"/>
    <property type="match status" value="1"/>
</dbReference>
<keyword evidence="3" id="KW-0548">Nucleotidyltransferase</keyword>
<dbReference type="AlphaFoldDB" id="A0A815R0P3"/>
<dbReference type="PANTHER" id="PTHR31399">
    <property type="entry name" value="DNA-DIRECTED PRIMASE / POLYMERASE PROTEIN"/>
    <property type="match status" value="1"/>
</dbReference>
<evidence type="ECO:0000256" key="1">
    <source>
        <dbReference type="ARBA" id="ARBA00009762"/>
    </source>
</evidence>
<dbReference type="Proteomes" id="UP000663834">
    <property type="component" value="Unassembled WGS sequence"/>
</dbReference>
<dbReference type="EC" id="2.7.7.102" evidence="6"/>
<evidence type="ECO:0000256" key="5">
    <source>
        <dbReference type="ARBA" id="ARBA00044677"/>
    </source>
</evidence>
<evidence type="ECO:0000256" key="3">
    <source>
        <dbReference type="ARBA" id="ARBA00022932"/>
    </source>
</evidence>
<evidence type="ECO:0000256" key="4">
    <source>
        <dbReference type="ARBA" id="ARBA00026139"/>
    </source>
</evidence>
<dbReference type="GO" id="GO:0031297">
    <property type="term" value="P:replication fork processing"/>
    <property type="evidence" value="ECO:0007669"/>
    <property type="project" value="TreeGrafter"/>
</dbReference>
<comment type="catalytic activity">
    <reaction evidence="7">
        <text>DNA(n) + a 2'-deoxyribonucleoside 5'-triphosphate = DNA(n+1) + diphosphate</text>
        <dbReference type="Rhea" id="RHEA:22508"/>
        <dbReference type="Rhea" id="RHEA-COMP:17339"/>
        <dbReference type="Rhea" id="RHEA-COMP:17340"/>
        <dbReference type="ChEBI" id="CHEBI:33019"/>
        <dbReference type="ChEBI" id="CHEBI:61560"/>
        <dbReference type="ChEBI" id="CHEBI:173112"/>
        <dbReference type="EC" id="2.7.7.7"/>
    </reaction>
    <physiologicalReaction direction="left-to-right" evidence="7">
        <dbReference type="Rhea" id="RHEA:22509"/>
    </physiologicalReaction>
</comment>
<evidence type="ECO:0000313" key="9">
    <source>
        <dbReference type="EMBL" id="CAF1548581.1"/>
    </source>
</evidence>
<evidence type="ECO:0000256" key="7">
    <source>
        <dbReference type="ARBA" id="ARBA00047303"/>
    </source>
</evidence>
<evidence type="ECO:0000313" key="10">
    <source>
        <dbReference type="EMBL" id="CAF3915471.1"/>
    </source>
</evidence>
<comment type="similarity">
    <text evidence="1">Belongs to the eukaryotic-type primase small subunit family.</text>
</comment>
<keyword evidence="3" id="KW-0808">Transferase</keyword>
<reference evidence="8" key="1">
    <citation type="submission" date="2021-02" db="EMBL/GenBank/DDBJ databases">
        <authorList>
            <person name="Nowell W R."/>
        </authorList>
    </citation>
    <scope>NUCLEOTIDE SEQUENCE</scope>
</reference>
<name>A0A815R0P3_9BILA</name>
<evidence type="ECO:0000313" key="12">
    <source>
        <dbReference type="Proteomes" id="UP000663834"/>
    </source>
</evidence>
<dbReference type="GO" id="GO:0009411">
    <property type="term" value="P:response to UV"/>
    <property type="evidence" value="ECO:0007669"/>
    <property type="project" value="TreeGrafter"/>
</dbReference>
<organism evidence="8 12">
    <name type="scientific">Rotaria magnacalcarata</name>
    <dbReference type="NCBI Taxonomy" id="392030"/>
    <lineage>
        <taxon>Eukaryota</taxon>
        <taxon>Metazoa</taxon>
        <taxon>Spiralia</taxon>
        <taxon>Gnathifera</taxon>
        <taxon>Rotifera</taxon>
        <taxon>Eurotatoria</taxon>
        <taxon>Bdelloidea</taxon>
        <taxon>Philodinida</taxon>
        <taxon>Philodinidae</taxon>
        <taxon>Rotaria</taxon>
    </lineage>
</organism>
<dbReference type="GO" id="GO:0042276">
    <property type="term" value="P:error-prone translesion synthesis"/>
    <property type="evidence" value="ECO:0007669"/>
    <property type="project" value="InterPro"/>
</dbReference>
<dbReference type="GO" id="GO:0005759">
    <property type="term" value="C:mitochondrial matrix"/>
    <property type="evidence" value="ECO:0007669"/>
    <property type="project" value="TreeGrafter"/>
</dbReference>
<evidence type="ECO:0000256" key="2">
    <source>
        <dbReference type="ARBA" id="ARBA00012417"/>
    </source>
</evidence>
<dbReference type="OrthoDB" id="5988181at2759"/>
<gene>
    <name evidence="11" type="ORF">BYL167_LOCUS10081</name>
    <name evidence="9" type="ORF">CJN711_LOCUS30232</name>
    <name evidence="10" type="ORF">GIL414_LOCUS7291</name>
    <name evidence="8" type="ORF">KQP761_LOCUS13035</name>
</gene>
<dbReference type="EC" id="2.7.7.7" evidence="2"/>
<keyword evidence="3" id="KW-0239">DNA-directed DNA polymerase</keyword>
<protein>
    <recommendedName>
        <fullName evidence="4">DNA-directed primase/polymerase protein</fullName>
        <ecNumber evidence="6">2.7.7.102</ecNumber>
        <ecNumber evidence="2">2.7.7.7</ecNumber>
    </recommendedName>
</protein>
<evidence type="ECO:0000313" key="11">
    <source>
        <dbReference type="EMBL" id="CAF3932474.1"/>
    </source>
</evidence>
<dbReference type="EMBL" id="CAJOBJ010002203">
    <property type="protein sequence ID" value="CAF3915471.1"/>
    <property type="molecule type" value="Genomic_DNA"/>
</dbReference>
<dbReference type="InterPro" id="IPR044917">
    <property type="entry name" value="PRIMPOL"/>
</dbReference>
<comment type="caution">
    <text evidence="8">The sequence shown here is derived from an EMBL/GenBank/DDBJ whole genome shotgun (WGS) entry which is preliminary data.</text>
</comment>
<sequence length="397" mass="46983">MNAVLRTALINDSSVQKKFIMTTIIEIIKNLFPSKLISHHIYDLVNQLPEQIIKSNYIFLSIENDNKTRQFFYSSIEELIALYNHSSRNERSLYEIIFLTNIVKTYIDFEYYIDNNLDINDHCIGANCFLKILHYTLNGFDHKEDLNENYIDIALQQLLVLEVNCTSSEYISAIDLNAYSKRQQFRLYDCVKRGQNNFLCQSTYFQFKQSFENSYGTLLKKSIITYNAEHSNLQVVYLESNQFKFKHTDTQIVSLLSQHNQNMFTIIKQHLEFDFMIEINNGKPSFQNNNFNFLQIDKPYDYINLRQQQVQKYTAFVQKLITSDKNHQGYIQSCVRGTYNKDHLFFNIAGNYRFCPRRGSHHKQNRIAILIDTNKQIYTIRCKDNECSNIILTWNSI</sequence>
<dbReference type="EMBL" id="CAJNOW010006009">
    <property type="protein sequence ID" value="CAF1470865.1"/>
    <property type="molecule type" value="Genomic_DNA"/>
</dbReference>
<dbReference type="EMBL" id="CAJNOV010014388">
    <property type="protein sequence ID" value="CAF1548581.1"/>
    <property type="molecule type" value="Genomic_DNA"/>
</dbReference>
<evidence type="ECO:0000256" key="6">
    <source>
        <dbReference type="ARBA" id="ARBA00044768"/>
    </source>
</evidence>
<evidence type="ECO:0000313" key="8">
    <source>
        <dbReference type="EMBL" id="CAF1470865.1"/>
    </source>
</evidence>
<dbReference type="Proteomes" id="UP000663855">
    <property type="component" value="Unassembled WGS sequence"/>
</dbReference>
<dbReference type="EMBL" id="CAJOBH010002986">
    <property type="protein sequence ID" value="CAF3932474.1"/>
    <property type="molecule type" value="Genomic_DNA"/>
</dbReference>
<dbReference type="Proteomes" id="UP000681720">
    <property type="component" value="Unassembled WGS sequence"/>
</dbReference>
<proteinExistence type="inferred from homology"/>
<dbReference type="GO" id="GO:0003887">
    <property type="term" value="F:DNA-directed DNA polymerase activity"/>
    <property type="evidence" value="ECO:0007669"/>
    <property type="project" value="UniProtKB-KW"/>
</dbReference>
<dbReference type="GO" id="GO:0005634">
    <property type="term" value="C:nucleus"/>
    <property type="evidence" value="ECO:0007669"/>
    <property type="project" value="TreeGrafter"/>
</dbReference>